<dbReference type="Proteomes" id="UP000410492">
    <property type="component" value="Unassembled WGS sequence"/>
</dbReference>
<sequence length="68" mass="7214">MGSAQPVNYFTPQPIGDPNAPVDFLTPGGVPHMGEQQAVLLDVPLALSGCKMYIYITLLVSVGVDEIK</sequence>
<gene>
    <name evidence="1" type="ORF">CALMAC_LOCUS17826</name>
</gene>
<proteinExistence type="predicted"/>
<reference evidence="1 2" key="1">
    <citation type="submission" date="2019-01" db="EMBL/GenBank/DDBJ databases">
        <authorList>
            <person name="Sayadi A."/>
        </authorList>
    </citation>
    <scope>NUCLEOTIDE SEQUENCE [LARGE SCALE GENOMIC DNA]</scope>
</reference>
<organism evidence="1 2">
    <name type="scientific">Callosobruchus maculatus</name>
    <name type="common">Southern cowpea weevil</name>
    <name type="synonym">Pulse bruchid</name>
    <dbReference type="NCBI Taxonomy" id="64391"/>
    <lineage>
        <taxon>Eukaryota</taxon>
        <taxon>Metazoa</taxon>
        <taxon>Ecdysozoa</taxon>
        <taxon>Arthropoda</taxon>
        <taxon>Hexapoda</taxon>
        <taxon>Insecta</taxon>
        <taxon>Pterygota</taxon>
        <taxon>Neoptera</taxon>
        <taxon>Endopterygota</taxon>
        <taxon>Coleoptera</taxon>
        <taxon>Polyphaga</taxon>
        <taxon>Cucujiformia</taxon>
        <taxon>Chrysomeloidea</taxon>
        <taxon>Chrysomelidae</taxon>
        <taxon>Bruchinae</taxon>
        <taxon>Bruchini</taxon>
        <taxon>Callosobruchus</taxon>
    </lineage>
</organism>
<protein>
    <submittedName>
        <fullName evidence="1">Uncharacterized protein</fullName>
    </submittedName>
</protein>
<accession>A0A653DIJ1</accession>
<keyword evidence="2" id="KW-1185">Reference proteome</keyword>
<dbReference type="AlphaFoldDB" id="A0A653DIJ1"/>
<name>A0A653DIJ1_CALMS</name>
<evidence type="ECO:0000313" key="1">
    <source>
        <dbReference type="EMBL" id="VEN60003.1"/>
    </source>
</evidence>
<dbReference type="OrthoDB" id="8918678at2759"/>
<evidence type="ECO:0000313" key="2">
    <source>
        <dbReference type="Proteomes" id="UP000410492"/>
    </source>
</evidence>
<dbReference type="EMBL" id="CAACVG010012271">
    <property type="protein sequence ID" value="VEN60003.1"/>
    <property type="molecule type" value="Genomic_DNA"/>
</dbReference>